<evidence type="ECO:0000313" key="3">
    <source>
        <dbReference type="Proteomes" id="UP000600799"/>
    </source>
</evidence>
<gene>
    <name evidence="2" type="ORF">I2488_17160</name>
</gene>
<name>A0ABS0HKF5_9SPHN</name>
<keyword evidence="3" id="KW-1185">Reference proteome</keyword>
<proteinExistence type="predicted"/>
<evidence type="ECO:0008006" key="4">
    <source>
        <dbReference type="Google" id="ProtNLM"/>
    </source>
</evidence>
<organism evidence="2 3">
    <name type="scientific">Novosphingobium jiangmenense</name>
    <dbReference type="NCBI Taxonomy" id="2791981"/>
    <lineage>
        <taxon>Bacteria</taxon>
        <taxon>Pseudomonadati</taxon>
        <taxon>Pseudomonadota</taxon>
        <taxon>Alphaproteobacteria</taxon>
        <taxon>Sphingomonadales</taxon>
        <taxon>Sphingomonadaceae</taxon>
        <taxon>Novosphingobium</taxon>
    </lineage>
</organism>
<sequence length="153" mass="15777">MRLVLISLAASLVAATPALANEARVEARGGVAWSNGDSEAIAGVAAGYDYDLGSTAFVGAEISADKILDGAANRVGVGFSGRVGAKIAEVGKLYAVGGYTTKFCELCDGTWTAGAGYQHSFGKLYGKVEYRHFFVKDSTIDVDAVAVGLGVKF</sequence>
<dbReference type="EMBL" id="JADQDC010000015">
    <property type="protein sequence ID" value="MBF9152734.1"/>
    <property type="molecule type" value="Genomic_DNA"/>
</dbReference>
<dbReference type="InterPro" id="IPR011250">
    <property type="entry name" value="OMP/PagP_B-barrel"/>
</dbReference>
<dbReference type="RefSeq" id="WP_196277024.1">
    <property type="nucleotide sequence ID" value="NZ_JADQDC010000015.1"/>
</dbReference>
<keyword evidence="1" id="KW-0732">Signal</keyword>
<evidence type="ECO:0000256" key="1">
    <source>
        <dbReference type="SAM" id="SignalP"/>
    </source>
</evidence>
<accession>A0ABS0HKF5</accession>
<reference evidence="2 3" key="1">
    <citation type="submission" date="2020-11" db="EMBL/GenBank/DDBJ databases">
        <title>The genome sequence of Novosphingobium sp. 1Y9A.</title>
        <authorList>
            <person name="Liu Y."/>
        </authorList>
    </citation>
    <scope>NUCLEOTIDE SEQUENCE [LARGE SCALE GENOMIC DNA]</scope>
    <source>
        <strain evidence="2 3">1Y9A</strain>
    </source>
</reference>
<comment type="caution">
    <text evidence="2">The sequence shown here is derived from an EMBL/GenBank/DDBJ whole genome shotgun (WGS) entry which is preliminary data.</text>
</comment>
<evidence type="ECO:0000313" key="2">
    <source>
        <dbReference type="EMBL" id="MBF9152734.1"/>
    </source>
</evidence>
<dbReference type="SUPFAM" id="SSF56925">
    <property type="entry name" value="OMPA-like"/>
    <property type="match status" value="1"/>
</dbReference>
<protein>
    <recommendedName>
        <fullName evidence="4">Outer membrane protein beta-barrel domain-containing protein</fullName>
    </recommendedName>
</protein>
<feature type="signal peptide" evidence="1">
    <location>
        <begin position="1"/>
        <end position="20"/>
    </location>
</feature>
<dbReference type="Proteomes" id="UP000600799">
    <property type="component" value="Unassembled WGS sequence"/>
</dbReference>
<feature type="chain" id="PRO_5045519308" description="Outer membrane protein beta-barrel domain-containing protein" evidence="1">
    <location>
        <begin position="21"/>
        <end position="153"/>
    </location>
</feature>